<dbReference type="SUPFAM" id="SSF46915">
    <property type="entry name" value="Polynucleotide phosphorylase/guanosine pentaphosphate synthase (PNPase/GPSI), domain 3"/>
    <property type="match status" value="1"/>
</dbReference>
<dbReference type="SUPFAM" id="SSF55666">
    <property type="entry name" value="Ribonuclease PH domain 2-like"/>
    <property type="match status" value="2"/>
</dbReference>
<dbReference type="FunFam" id="3.30.1370.10:FF:000001">
    <property type="entry name" value="Polyribonucleotide nucleotidyltransferase"/>
    <property type="match status" value="1"/>
</dbReference>
<dbReference type="GO" id="GO:0005829">
    <property type="term" value="C:cytosol"/>
    <property type="evidence" value="ECO:0007669"/>
    <property type="project" value="TreeGrafter"/>
</dbReference>
<dbReference type="InterPro" id="IPR036345">
    <property type="entry name" value="ExoRNase_PH_dom2_sf"/>
</dbReference>
<dbReference type="SMART" id="SM00322">
    <property type="entry name" value="KH"/>
    <property type="match status" value="1"/>
</dbReference>
<evidence type="ECO:0000256" key="6">
    <source>
        <dbReference type="ARBA" id="ARBA00022842"/>
    </source>
</evidence>
<proteinExistence type="inferred from homology"/>
<evidence type="ECO:0000256" key="4">
    <source>
        <dbReference type="ARBA" id="ARBA00022695"/>
    </source>
</evidence>
<dbReference type="Pfam" id="PF03726">
    <property type="entry name" value="PNPase"/>
    <property type="match status" value="1"/>
</dbReference>
<dbReference type="InterPro" id="IPR036456">
    <property type="entry name" value="PNPase_PH_RNA-bd_sf"/>
</dbReference>
<dbReference type="HAMAP" id="MF_01595">
    <property type="entry name" value="PNPase"/>
    <property type="match status" value="1"/>
</dbReference>
<name>A0A858SPX1_9RHOB</name>
<dbReference type="KEGG" id="rpon:G3256_01425"/>
<dbReference type="Pfam" id="PF03725">
    <property type="entry name" value="RNase_PH_C"/>
    <property type="match status" value="1"/>
</dbReference>
<dbReference type="InterPro" id="IPR004088">
    <property type="entry name" value="KH_dom_type_1"/>
</dbReference>
<dbReference type="InterPro" id="IPR027408">
    <property type="entry name" value="PNPase/RNase_PH_dom_sf"/>
</dbReference>
<dbReference type="PROSITE" id="PS50084">
    <property type="entry name" value="KH_TYPE_1"/>
    <property type="match status" value="1"/>
</dbReference>
<reference evidence="10 11" key="1">
    <citation type="submission" date="2020-02" db="EMBL/GenBank/DDBJ databases">
        <title>Genome sequence of Roseobacter ponti.</title>
        <authorList>
            <person name="Hollensteiner J."/>
            <person name="Schneider D."/>
            <person name="Poehlein A."/>
            <person name="Daniel R."/>
        </authorList>
    </citation>
    <scope>NUCLEOTIDE SEQUENCE [LARGE SCALE GENOMIC DNA]</scope>
    <source>
        <strain evidence="10 11">DSM 106830</strain>
    </source>
</reference>
<dbReference type="PIRSF" id="PIRSF005499">
    <property type="entry name" value="PNPase"/>
    <property type="match status" value="1"/>
</dbReference>
<dbReference type="InterPro" id="IPR012162">
    <property type="entry name" value="PNPase"/>
</dbReference>
<dbReference type="PANTHER" id="PTHR11252:SF0">
    <property type="entry name" value="POLYRIBONUCLEOTIDE NUCLEOTIDYLTRANSFERASE 1, MITOCHONDRIAL"/>
    <property type="match status" value="1"/>
</dbReference>
<dbReference type="InterPro" id="IPR012340">
    <property type="entry name" value="NA-bd_OB-fold"/>
</dbReference>
<evidence type="ECO:0000313" key="10">
    <source>
        <dbReference type="EMBL" id="QJF49922.1"/>
    </source>
</evidence>
<dbReference type="InterPro" id="IPR003029">
    <property type="entry name" value="S1_domain"/>
</dbReference>
<evidence type="ECO:0000256" key="5">
    <source>
        <dbReference type="ARBA" id="ARBA00022723"/>
    </source>
</evidence>
<dbReference type="Gene3D" id="3.30.1370.10">
    <property type="entry name" value="K Homology domain, type 1"/>
    <property type="match status" value="1"/>
</dbReference>
<accession>A0A858SPX1</accession>
<dbReference type="SMART" id="SM00316">
    <property type="entry name" value="S1"/>
    <property type="match status" value="1"/>
</dbReference>
<dbReference type="GO" id="GO:0006402">
    <property type="term" value="P:mRNA catabolic process"/>
    <property type="evidence" value="ECO:0007669"/>
    <property type="project" value="UniProtKB-UniRule"/>
</dbReference>
<keyword evidence="7 8" id="KW-0694">RNA-binding</keyword>
<evidence type="ECO:0000313" key="11">
    <source>
        <dbReference type="Proteomes" id="UP000503308"/>
    </source>
</evidence>
<comment type="function">
    <text evidence="8">Involved in mRNA degradation. Catalyzes the phosphorolysis of single-stranded polyribonucleotides processively in the 3'- to 5'-direction.</text>
</comment>
<dbReference type="Gene3D" id="3.30.230.70">
    <property type="entry name" value="GHMP Kinase, N-terminal domain"/>
    <property type="match status" value="2"/>
</dbReference>
<dbReference type="GO" id="GO:0000175">
    <property type="term" value="F:3'-5'-RNA exonuclease activity"/>
    <property type="evidence" value="ECO:0007669"/>
    <property type="project" value="TreeGrafter"/>
</dbReference>
<dbReference type="GO" id="GO:0000287">
    <property type="term" value="F:magnesium ion binding"/>
    <property type="evidence" value="ECO:0007669"/>
    <property type="project" value="UniProtKB-UniRule"/>
</dbReference>
<comment type="catalytic activity">
    <reaction evidence="8">
        <text>RNA(n+1) + phosphate = RNA(n) + a ribonucleoside 5'-diphosphate</text>
        <dbReference type="Rhea" id="RHEA:22096"/>
        <dbReference type="Rhea" id="RHEA-COMP:14527"/>
        <dbReference type="Rhea" id="RHEA-COMP:17342"/>
        <dbReference type="ChEBI" id="CHEBI:43474"/>
        <dbReference type="ChEBI" id="CHEBI:57930"/>
        <dbReference type="ChEBI" id="CHEBI:140395"/>
        <dbReference type="EC" id="2.7.7.8"/>
    </reaction>
</comment>
<evidence type="ECO:0000256" key="1">
    <source>
        <dbReference type="ARBA" id="ARBA00007404"/>
    </source>
</evidence>
<dbReference type="SUPFAM" id="SSF54791">
    <property type="entry name" value="Eukaryotic type KH-domain (KH-domain type I)"/>
    <property type="match status" value="1"/>
</dbReference>
<dbReference type="NCBIfam" id="TIGR03591">
    <property type="entry name" value="polynuc_phos"/>
    <property type="match status" value="1"/>
</dbReference>
<organism evidence="10 11">
    <name type="scientific">Roseobacter ponti</name>
    <dbReference type="NCBI Taxonomy" id="1891787"/>
    <lineage>
        <taxon>Bacteria</taxon>
        <taxon>Pseudomonadati</taxon>
        <taxon>Pseudomonadota</taxon>
        <taxon>Alphaproteobacteria</taxon>
        <taxon>Rhodobacterales</taxon>
        <taxon>Roseobacteraceae</taxon>
        <taxon>Roseobacter</taxon>
    </lineage>
</organism>
<evidence type="ECO:0000259" key="9">
    <source>
        <dbReference type="PROSITE" id="PS50126"/>
    </source>
</evidence>
<dbReference type="InterPro" id="IPR001247">
    <property type="entry name" value="ExoRNase_PH_dom1"/>
</dbReference>
<dbReference type="InterPro" id="IPR015848">
    <property type="entry name" value="PNPase_PH_RNA-bd_bac/org-type"/>
</dbReference>
<dbReference type="EMBL" id="CP048788">
    <property type="protein sequence ID" value="QJF49922.1"/>
    <property type="molecule type" value="Genomic_DNA"/>
</dbReference>
<dbReference type="SUPFAM" id="SSF50249">
    <property type="entry name" value="Nucleic acid-binding proteins"/>
    <property type="match status" value="1"/>
</dbReference>
<evidence type="ECO:0000256" key="3">
    <source>
        <dbReference type="ARBA" id="ARBA00022679"/>
    </source>
</evidence>
<dbReference type="InterPro" id="IPR020568">
    <property type="entry name" value="Ribosomal_Su5_D2-typ_SF"/>
</dbReference>
<dbReference type="GO" id="GO:0003723">
    <property type="term" value="F:RNA binding"/>
    <property type="evidence" value="ECO:0007669"/>
    <property type="project" value="UniProtKB-UniRule"/>
</dbReference>
<dbReference type="RefSeq" id="WP_169639148.1">
    <property type="nucleotide sequence ID" value="NZ_CP048788.1"/>
</dbReference>
<keyword evidence="5 8" id="KW-0479">Metal-binding</keyword>
<evidence type="ECO:0000256" key="7">
    <source>
        <dbReference type="ARBA" id="ARBA00022884"/>
    </source>
</evidence>
<dbReference type="SUPFAM" id="SSF54211">
    <property type="entry name" value="Ribosomal protein S5 domain 2-like"/>
    <property type="match status" value="2"/>
</dbReference>
<comment type="cofactor">
    <cofactor evidence="8">
        <name>Mg(2+)</name>
        <dbReference type="ChEBI" id="CHEBI:18420"/>
    </cofactor>
</comment>
<dbReference type="CDD" id="cd11364">
    <property type="entry name" value="RNase_PH_PNPase_2"/>
    <property type="match status" value="1"/>
</dbReference>
<dbReference type="Pfam" id="PF01138">
    <property type="entry name" value="RNase_PH"/>
    <property type="match status" value="2"/>
</dbReference>
<dbReference type="CDD" id="cd02393">
    <property type="entry name" value="KH-I_PNPase"/>
    <property type="match status" value="1"/>
</dbReference>
<keyword evidence="4 8" id="KW-0548">Nucleotidyltransferase</keyword>
<protein>
    <recommendedName>
        <fullName evidence="8">Polyribonucleotide nucleotidyltransferase</fullName>
        <ecNumber evidence="8">2.7.7.8</ecNumber>
    </recommendedName>
    <alternativeName>
        <fullName evidence="8">Polynucleotide phosphorylase</fullName>
        <shortName evidence="8">PNPase</shortName>
    </alternativeName>
</protein>
<dbReference type="Gene3D" id="2.40.50.140">
    <property type="entry name" value="Nucleic acid-binding proteins"/>
    <property type="match status" value="1"/>
</dbReference>
<evidence type="ECO:0000256" key="2">
    <source>
        <dbReference type="ARBA" id="ARBA00022490"/>
    </source>
</evidence>
<sequence>MFNEVKKSMQWGEETLTLETGKVARQADGSVIATLGETSVMANVTFAKKQKPGQDFFPLTVHYQEKYYAAGKVPGGFFKREARPTEKETLTARLIDRPLRPLFVPGFKNEVLVMCTVLSHDLVNDPDMVAMIAASAALTISGAPFMGPIGGCRVGFEDGEYILNPTVDDMQDLRLNPEQRLDLVVAGTKDAVMMVESEAYELTEEEMLGAVKFAHEQIQPVVDLIIGLAEDAAKEPFDFQPADYSELAAKVRLEGEAAMRAAFALTDKQERTAAVSKARDEILSKLSEEEQADPNLGSAMKGLEASILRGDVVKTGKRIDGRATDEIRDIVCETGLLPRTHGSALFTRGETQGLVVTTLGTGDDEQFIDALHGNFKSNFLLHYNFPPYSVGEAGRVGPPGRREIGHGKLAWRALQAVLPASTDFPYTIRVVSEITESNGSSSMASVCGGSLSMMDAGVPLKSAVAGVAMGLILEDDGEYAILSDILGDEDHLGDMDFKVAGTEAGITSLQMDIKIAGITPEIMEKALAQAKAGRLHILGEMNKALTGAADFSIHAPRIETMQVPTDKIREVIGSGGKVIREIVEVSGAKVDINDEGIIKIASPNGDSIKKAYDMIHAIVAEPEEGQVYTGTVVKIVDFGAFVNFFGKRDGLVHVSQIENRRLNHPSDVLKEGQEVKVKLLGFDDRGKVRLSMKVVDQETGEEIKKEEAPADE</sequence>
<keyword evidence="2 8" id="KW-0963">Cytoplasm</keyword>
<dbReference type="GO" id="GO:0004654">
    <property type="term" value="F:polyribonucleotide nucleotidyltransferase activity"/>
    <property type="evidence" value="ECO:0007669"/>
    <property type="project" value="UniProtKB-UniRule"/>
</dbReference>
<feature type="domain" description="S1 motif" evidence="9">
    <location>
        <begin position="625"/>
        <end position="693"/>
    </location>
</feature>
<dbReference type="Pfam" id="PF00013">
    <property type="entry name" value="KH_1"/>
    <property type="match status" value="1"/>
</dbReference>
<keyword evidence="3 8" id="KW-0808">Transferase</keyword>
<dbReference type="InterPro" id="IPR036612">
    <property type="entry name" value="KH_dom_type_1_sf"/>
</dbReference>
<dbReference type="InterPro" id="IPR015847">
    <property type="entry name" value="ExoRNase_PH_dom2"/>
</dbReference>
<dbReference type="InterPro" id="IPR004087">
    <property type="entry name" value="KH_dom"/>
</dbReference>
<comment type="subcellular location">
    <subcellularLocation>
        <location evidence="8">Cytoplasm</location>
    </subcellularLocation>
</comment>
<keyword evidence="6 8" id="KW-0460">Magnesium</keyword>
<dbReference type="CDD" id="cd04472">
    <property type="entry name" value="S1_PNPase"/>
    <property type="match status" value="1"/>
</dbReference>
<dbReference type="FunFam" id="3.30.230.70:FF:000001">
    <property type="entry name" value="Polyribonucleotide nucleotidyltransferase"/>
    <property type="match status" value="1"/>
</dbReference>
<dbReference type="FunFam" id="2.40.50.140:FF:000107">
    <property type="entry name" value="Polyribonucleotide nucleotidyltransferase"/>
    <property type="match status" value="1"/>
</dbReference>
<dbReference type="FunFam" id="3.30.230.70:FF:000002">
    <property type="entry name" value="Polyribonucleotide nucleotidyltransferase"/>
    <property type="match status" value="1"/>
</dbReference>
<keyword evidence="11" id="KW-1185">Reference proteome</keyword>
<dbReference type="PROSITE" id="PS50126">
    <property type="entry name" value="S1"/>
    <property type="match status" value="1"/>
</dbReference>
<dbReference type="GO" id="GO:0006396">
    <property type="term" value="P:RNA processing"/>
    <property type="evidence" value="ECO:0007669"/>
    <property type="project" value="InterPro"/>
</dbReference>
<feature type="binding site" evidence="8">
    <location>
        <position position="490"/>
    </location>
    <ligand>
        <name>Mg(2+)</name>
        <dbReference type="ChEBI" id="CHEBI:18420"/>
    </ligand>
</feature>
<evidence type="ECO:0000256" key="8">
    <source>
        <dbReference type="HAMAP-Rule" id="MF_01595"/>
    </source>
</evidence>
<feature type="binding site" evidence="8">
    <location>
        <position position="496"/>
    </location>
    <ligand>
        <name>Mg(2+)</name>
        <dbReference type="ChEBI" id="CHEBI:18420"/>
    </ligand>
</feature>
<dbReference type="PANTHER" id="PTHR11252">
    <property type="entry name" value="POLYRIBONUCLEOTIDE NUCLEOTIDYLTRANSFERASE"/>
    <property type="match status" value="1"/>
</dbReference>
<dbReference type="CDD" id="cd11363">
    <property type="entry name" value="RNase_PH_PNPase_1"/>
    <property type="match status" value="1"/>
</dbReference>
<dbReference type="Pfam" id="PF00575">
    <property type="entry name" value="S1"/>
    <property type="match status" value="1"/>
</dbReference>
<dbReference type="Proteomes" id="UP000503308">
    <property type="component" value="Chromosome"/>
</dbReference>
<comment type="similarity">
    <text evidence="1 8">Belongs to the polyribonucleotide nucleotidyltransferase family.</text>
</comment>
<dbReference type="AlphaFoldDB" id="A0A858SPX1"/>
<dbReference type="EC" id="2.7.7.8" evidence="8"/>
<dbReference type="NCBIfam" id="NF008805">
    <property type="entry name" value="PRK11824.1"/>
    <property type="match status" value="1"/>
</dbReference>
<gene>
    <name evidence="8 10" type="primary">pnp</name>
    <name evidence="10" type="ORF">G3256_01425</name>
</gene>